<keyword evidence="1" id="KW-0732">Signal</keyword>
<sequence>MKPVFISAACVFCLLSLSLFLLSSFRIAPQIVERFSATITTRQVQQGKSVTVKGEVFYQRNGSMVTRFVSPREVVILANKLGETRIYDPNRNTVIRYQNAAYSSQTTQLAFFLNGMTSDMGLLQLGFVQDKTMYDSKNRLVTEWKLKTTKSDGLVQRVKLVFNQNNPIYMHYVDGAGKVFRKVFYYNYQLIENRPFPTTTTEILYSKGDSTVSKTAYSDIRLNQVAQSPYFNFSIPSTAKTE</sequence>
<protein>
    <recommendedName>
        <fullName evidence="4">Outer membrane lipoprotein-sorting protein</fullName>
    </recommendedName>
</protein>
<evidence type="ECO:0000313" key="3">
    <source>
        <dbReference type="Proteomes" id="UP000283523"/>
    </source>
</evidence>
<dbReference type="InterPro" id="IPR029046">
    <property type="entry name" value="LolA/LolB/LppX"/>
</dbReference>
<dbReference type="Gene3D" id="2.50.20.10">
    <property type="entry name" value="Lipoprotein localisation LolA/LolB/LppX"/>
    <property type="match status" value="1"/>
</dbReference>
<evidence type="ECO:0000313" key="2">
    <source>
        <dbReference type="EMBL" id="RIV22623.1"/>
    </source>
</evidence>
<evidence type="ECO:0000256" key="1">
    <source>
        <dbReference type="ARBA" id="ARBA00022729"/>
    </source>
</evidence>
<keyword evidence="3" id="KW-1185">Reference proteome</keyword>
<evidence type="ECO:0008006" key="4">
    <source>
        <dbReference type="Google" id="ProtNLM"/>
    </source>
</evidence>
<reference evidence="2 3" key="1">
    <citation type="submission" date="2018-08" db="EMBL/GenBank/DDBJ databases">
        <title>Fibrisoma montanum sp. nov., isolated from Danxia mountain soil.</title>
        <authorList>
            <person name="Huang Y."/>
        </authorList>
    </citation>
    <scope>NUCLEOTIDE SEQUENCE [LARGE SCALE GENOMIC DNA]</scope>
    <source>
        <strain evidence="2 3">HYT19</strain>
    </source>
</reference>
<organism evidence="2 3">
    <name type="scientific">Fibrisoma montanum</name>
    <dbReference type="NCBI Taxonomy" id="2305895"/>
    <lineage>
        <taxon>Bacteria</taxon>
        <taxon>Pseudomonadati</taxon>
        <taxon>Bacteroidota</taxon>
        <taxon>Cytophagia</taxon>
        <taxon>Cytophagales</taxon>
        <taxon>Spirosomataceae</taxon>
        <taxon>Fibrisoma</taxon>
    </lineage>
</organism>
<dbReference type="EMBL" id="QXED01000004">
    <property type="protein sequence ID" value="RIV22623.1"/>
    <property type="molecule type" value="Genomic_DNA"/>
</dbReference>
<dbReference type="RefSeq" id="WP_119668806.1">
    <property type="nucleotide sequence ID" value="NZ_QXED01000004.1"/>
</dbReference>
<name>A0A418M969_9BACT</name>
<dbReference type="SUPFAM" id="SSF89392">
    <property type="entry name" value="Prokaryotic lipoproteins and lipoprotein localization factors"/>
    <property type="match status" value="1"/>
</dbReference>
<accession>A0A418M969</accession>
<proteinExistence type="predicted"/>
<dbReference type="Proteomes" id="UP000283523">
    <property type="component" value="Unassembled WGS sequence"/>
</dbReference>
<gene>
    <name evidence="2" type="ORF">DYU11_16575</name>
</gene>
<dbReference type="OrthoDB" id="1117543at2"/>
<comment type="caution">
    <text evidence="2">The sequence shown here is derived from an EMBL/GenBank/DDBJ whole genome shotgun (WGS) entry which is preliminary data.</text>
</comment>
<dbReference type="AlphaFoldDB" id="A0A418M969"/>